<dbReference type="InterPro" id="IPR052387">
    <property type="entry name" value="Fibrocystin"/>
</dbReference>
<dbReference type="EMBL" id="JBBEUB010000004">
    <property type="protein sequence ID" value="MEJ2903439.1"/>
    <property type="molecule type" value="Genomic_DNA"/>
</dbReference>
<sequence length="739" mass="77255">MSYSRKFNTGMHKWIGVLSLFILFTSACKKDKTELVKVPLVVTDYYPNSGAQGTLVTVEGTGFSNKADEISATFSGVKAEIVSASSTAVVMRAPASATSGAIIMKVNEESISIGNYTYQELSIQAISPVNGAAGTHVRITGAGFSSTTGPAEVYINGKMAVVVSASDNLLVAEVPEDAGTGPVTVKVNGKEASGQTFKFQVISGIKPASGGKGTRVKISGGGFDEVTAGNHVDFNGKLALVTEAAEDYLVVVAPADVQTGPVSVTINDQKATGPVFTVVPMPVIESVTPLSGPSGAEMTILGSNFSPHTDENKVTINGKSTTVLTATPFKVTLTIPGGTGDGKVILNVNDQIVQGPDFKDQSLGISKMTPDNGLSGTRVTITGTGFSATASANTVTFNGLAAQIVSATATSLVVITPPALTSGPVKVVNAGQSALSPVNFNRAGVMTLAGGPNQTVLDISERGASIAVDSRGNVFVMELNNHVIKKITPEGVVSIFAGSPTRETGNQNGTGTAARFNFSFNSGIVIDKQDVLYVVDGLNNSIRKITPAGVVNTYAVNLNGPGKLAIDDNGDLYVQTQYSLTKVDKSGVRTAVRGFYGGNEASRPVIIGPYLYYTDNDNLLINRFGLIDASNLRGWAGNGEFGNSDGPKNQSMLAIPKGFIYDGKGNFYFSDGFKQTTRKLNITLNELSTVSSQSTSGSYKDGGLMDAEFRNRDDMAMDKDGNIYIVDAGNNAIRKMFLK</sequence>
<name>A0ABU8NMF8_9SPHI</name>
<feature type="domain" description="IPT/TIG" evidence="2">
    <location>
        <begin position="120"/>
        <end position="200"/>
    </location>
</feature>
<feature type="domain" description="IPT/TIG" evidence="2">
    <location>
        <begin position="39"/>
        <end position="119"/>
    </location>
</feature>
<organism evidence="3 4">
    <name type="scientific">Pedobacter panaciterrae</name>
    <dbReference type="NCBI Taxonomy" id="363849"/>
    <lineage>
        <taxon>Bacteria</taxon>
        <taxon>Pseudomonadati</taxon>
        <taxon>Bacteroidota</taxon>
        <taxon>Sphingobacteriia</taxon>
        <taxon>Sphingobacteriales</taxon>
        <taxon>Sphingobacteriaceae</taxon>
        <taxon>Pedobacter</taxon>
    </lineage>
</organism>
<evidence type="ECO:0000313" key="3">
    <source>
        <dbReference type="EMBL" id="MEJ2903439.1"/>
    </source>
</evidence>
<comment type="caution">
    <text evidence="3">The sequence shown here is derived from an EMBL/GenBank/DDBJ whole genome shotgun (WGS) entry which is preliminary data.</text>
</comment>
<feature type="domain" description="IPT/TIG" evidence="2">
    <location>
        <begin position="281"/>
        <end position="359"/>
    </location>
</feature>
<dbReference type="PROSITE" id="PS51257">
    <property type="entry name" value="PROKAR_LIPOPROTEIN"/>
    <property type="match status" value="1"/>
</dbReference>
<dbReference type="CDD" id="cd00603">
    <property type="entry name" value="IPT_PCSR"/>
    <property type="match status" value="3"/>
</dbReference>
<accession>A0ABU8NMF8</accession>
<protein>
    <submittedName>
        <fullName evidence="3">IPT/TIG domain-containing protein</fullName>
    </submittedName>
</protein>
<dbReference type="RefSeq" id="WP_337716679.1">
    <property type="nucleotide sequence ID" value="NZ_JBBEUB010000004.1"/>
</dbReference>
<dbReference type="PANTHER" id="PTHR46769">
    <property type="entry name" value="POLYCYSTIC KIDNEY AND HEPATIC DISEASE 1 (AUTOSOMAL RECESSIVE)-LIKE 1"/>
    <property type="match status" value="1"/>
</dbReference>
<dbReference type="SUPFAM" id="SSF81296">
    <property type="entry name" value="E set domains"/>
    <property type="match status" value="5"/>
</dbReference>
<reference evidence="3 4" key="1">
    <citation type="submission" date="2024-03" db="EMBL/GenBank/DDBJ databases">
        <title>Sequence of Lycoming College Course Isolates.</title>
        <authorList>
            <person name="Plotts O."/>
            <person name="Newman J."/>
        </authorList>
    </citation>
    <scope>NUCLEOTIDE SEQUENCE [LARGE SCALE GENOMIC DNA]</scope>
    <source>
        <strain evidence="3 4">CJB-3</strain>
    </source>
</reference>
<feature type="domain" description="IPT/TIG" evidence="2">
    <location>
        <begin position="201"/>
        <end position="279"/>
    </location>
</feature>
<evidence type="ECO:0000259" key="2">
    <source>
        <dbReference type="SMART" id="SM00429"/>
    </source>
</evidence>
<dbReference type="InterPro" id="IPR013783">
    <property type="entry name" value="Ig-like_fold"/>
</dbReference>
<proteinExistence type="predicted"/>
<dbReference type="Pfam" id="PF01833">
    <property type="entry name" value="TIG"/>
    <property type="match status" value="5"/>
</dbReference>
<dbReference type="SMART" id="SM00429">
    <property type="entry name" value="IPT"/>
    <property type="match status" value="5"/>
</dbReference>
<evidence type="ECO:0000313" key="4">
    <source>
        <dbReference type="Proteomes" id="UP001378956"/>
    </source>
</evidence>
<evidence type="ECO:0000256" key="1">
    <source>
        <dbReference type="ARBA" id="ARBA00022729"/>
    </source>
</evidence>
<dbReference type="Gene3D" id="2.120.10.30">
    <property type="entry name" value="TolB, C-terminal domain"/>
    <property type="match status" value="3"/>
</dbReference>
<dbReference type="SUPFAM" id="SSF101898">
    <property type="entry name" value="NHL repeat"/>
    <property type="match status" value="1"/>
</dbReference>
<gene>
    <name evidence="3" type="ORF">WAE58_13430</name>
</gene>
<dbReference type="Gene3D" id="2.60.40.10">
    <property type="entry name" value="Immunoglobulins"/>
    <property type="match status" value="5"/>
</dbReference>
<dbReference type="InterPro" id="IPR002909">
    <property type="entry name" value="IPT_dom"/>
</dbReference>
<feature type="domain" description="IPT/TIG" evidence="2">
    <location>
        <begin position="362"/>
        <end position="443"/>
    </location>
</feature>
<dbReference type="InterPro" id="IPR014756">
    <property type="entry name" value="Ig_E-set"/>
</dbReference>
<dbReference type="Proteomes" id="UP001378956">
    <property type="component" value="Unassembled WGS sequence"/>
</dbReference>
<dbReference type="InterPro" id="IPR011042">
    <property type="entry name" value="6-blade_b-propeller_TolB-like"/>
</dbReference>
<dbReference type="PANTHER" id="PTHR46769:SF2">
    <property type="entry name" value="FIBROCYSTIN-L ISOFORM 2 PRECURSOR-RELATED"/>
    <property type="match status" value="1"/>
</dbReference>
<keyword evidence="1" id="KW-0732">Signal</keyword>
<keyword evidence="4" id="KW-1185">Reference proteome</keyword>